<dbReference type="PROSITE" id="PS51147">
    <property type="entry name" value="PFTA"/>
    <property type="match status" value="3"/>
</dbReference>
<dbReference type="AlphaFoldDB" id="A0A545VNC6"/>
<dbReference type="InterPro" id="IPR002088">
    <property type="entry name" value="Prenyl_trans_a"/>
</dbReference>
<evidence type="ECO:0000256" key="3">
    <source>
        <dbReference type="ARBA" id="ARBA00022679"/>
    </source>
</evidence>
<proteinExistence type="inferred from homology"/>
<dbReference type="GO" id="GO:0004663">
    <property type="term" value="F:Rab geranylgeranyltransferase activity"/>
    <property type="evidence" value="ECO:0007669"/>
    <property type="project" value="UniProtKB-UniRule"/>
</dbReference>
<comment type="similarity">
    <text evidence="1 6">Belongs to the protein prenyltransferase subunit alpha family.</text>
</comment>
<keyword evidence="4" id="KW-0677">Repeat</keyword>
<evidence type="ECO:0000313" key="7">
    <source>
        <dbReference type="EMBL" id="TQV91355.1"/>
    </source>
</evidence>
<keyword evidence="8" id="KW-1185">Reference proteome</keyword>
<dbReference type="STRING" id="43265.A0A545VNC6"/>
<dbReference type="SUPFAM" id="SSF48439">
    <property type="entry name" value="Protein prenylyltransferase"/>
    <property type="match status" value="1"/>
</dbReference>
<evidence type="ECO:0000256" key="6">
    <source>
        <dbReference type="RuleBase" id="RU367120"/>
    </source>
</evidence>
<dbReference type="Gene3D" id="1.25.40.120">
    <property type="entry name" value="Protein prenylyltransferase"/>
    <property type="match status" value="1"/>
</dbReference>
<dbReference type="EC" id="2.5.1.60" evidence="6"/>
<keyword evidence="2 6" id="KW-0637">Prenyltransferase</keyword>
<comment type="function">
    <text evidence="6">Catalyzes the transfer of a geranyl-geranyl moiety from geranyl-geranyl pyrophosphate to cysteines occuring in specific C-terminal amino acid sequences.</text>
</comment>
<gene>
    <name evidence="7" type="ORF">IF1G_09854</name>
</gene>
<evidence type="ECO:0000256" key="5">
    <source>
        <dbReference type="ARBA" id="ARBA00047658"/>
    </source>
</evidence>
<keyword evidence="3 6" id="KW-0808">Transferase</keyword>
<dbReference type="OrthoDB" id="1658at2759"/>
<organism evidence="7 8">
    <name type="scientific">Cordyceps javanica</name>
    <dbReference type="NCBI Taxonomy" id="43265"/>
    <lineage>
        <taxon>Eukaryota</taxon>
        <taxon>Fungi</taxon>
        <taxon>Dikarya</taxon>
        <taxon>Ascomycota</taxon>
        <taxon>Pezizomycotina</taxon>
        <taxon>Sordariomycetes</taxon>
        <taxon>Hypocreomycetidae</taxon>
        <taxon>Hypocreales</taxon>
        <taxon>Cordycipitaceae</taxon>
        <taxon>Cordyceps</taxon>
    </lineage>
</organism>
<evidence type="ECO:0000313" key="8">
    <source>
        <dbReference type="Proteomes" id="UP000315783"/>
    </source>
</evidence>
<dbReference type="GO" id="GO:0005968">
    <property type="term" value="C:Rab-protein geranylgeranyltransferase complex"/>
    <property type="evidence" value="ECO:0007669"/>
    <property type="project" value="TreeGrafter"/>
</dbReference>
<dbReference type="PANTHER" id="PTHR11129">
    <property type="entry name" value="PROTEIN FARNESYLTRANSFERASE ALPHA SUBUNIT/RAB GERANYLGERANYL TRANSFERASE ALPHA SUBUNIT"/>
    <property type="match status" value="1"/>
</dbReference>
<name>A0A545VNC6_9HYPO</name>
<evidence type="ECO:0000256" key="2">
    <source>
        <dbReference type="ARBA" id="ARBA00022602"/>
    </source>
</evidence>
<protein>
    <recommendedName>
        <fullName evidence="6">Geranylgeranyl transferase type-2 subunit alpha</fullName>
        <ecNumber evidence="6">2.5.1.60</ecNumber>
    </recommendedName>
    <alternativeName>
        <fullName evidence="6">Geranylgeranyl transferase type II subunit alpha</fullName>
    </alternativeName>
</protein>
<dbReference type="Pfam" id="PF01239">
    <property type="entry name" value="PPTA"/>
    <property type="match status" value="3"/>
</dbReference>
<sequence length="279" mass="33110">MSTHGIPRAERDRSPEQLKKDLEKIVPLLMAHPKCYWIWNYRMWTLEQATLVLPVEAAKSIWQEELGLVGKMLDRDRRNYHAWAYRRYVVSHLESTKLEGKSMTESEFAYTTTMIERDLSNFSAWHNRAQIIPRLLVERIADDSSRRAFLDQEFCMVDNGLNVGPEDQSLWYYHQYLVLNVAEEPAQLAIVPGTAVDDRVKVISREIDFIRDLLDDYKDVKWIFEMLLEYTLLISKLRNEQLVGEQRRELEGWITSIKKLDNQRSNRWNELAEELKIYQ</sequence>
<evidence type="ECO:0000256" key="4">
    <source>
        <dbReference type="ARBA" id="ARBA00022737"/>
    </source>
</evidence>
<dbReference type="Proteomes" id="UP000315783">
    <property type="component" value="Unassembled WGS sequence"/>
</dbReference>
<dbReference type="GO" id="GO:0097354">
    <property type="term" value="P:prenylation"/>
    <property type="evidence" value="ECO:0007669"/>
    <property type="project" value="UniProtKB-UniRule"/>
</dbReference>
<reference evidence="7 8" key="1">
    <citation type="journal article" date="2019" name="Appl. Microbiol. Biotechnol.">
        <title>Genome sequence of Isaria javanica and comparative genome analysis insights into family S53 peptidase evolution in fungal entomopathogens.</title>
        <authorList>
            <person name="Lin R."/>
            <person name="Zhang X."/>
            <person name="Xin B."/>
            <person name="Zou M."/>
            <person name="Gao Y."/>
            <person name="Qin F."/>
            <person name="Hu Q."/>
            <person name="Xie B."/>
            <person name="Cheng X."/>
        </authorList>
    </citation>
    <scope>NUCLEOTIDE SEQUENCE [LARGE SCALE GENOMIC DNA]</scope>
    <source>
        <strain evidence="7 8">IJ1G</strain>
    </source>
</reference>
<dbReference type="PANTHER" id="PTHR11129:SF2">
    <property type="entry name" value="GERANYLGERANYL TRANSFERASE TYPE-2 SUBUNIT ALPHA"/>
    <property type="match status" value="1"/>
</dbReference>
<accession>A0A545VNC6</accession>
<evidence type="ECO:0000256" key="1">
    <source>
        <dbReference type="ARBA" id="ARBA00006734"/>
    </source>
</evidence>
<dbReference type="EMBL" id="SPUK01000019">
    <property type="protein sequence ID" value="TQV91355.1"/>
    <property type="molecule type" value="Genomic_DNA"/>
</dbReference>
<comment type="caution">
    <text evidence="7">The sequence shown here is derived from an EMBL/GenBank/DDBJ whole genome shotgun (WGS) entry which is preliminary data.</text>
</comment>
<comment type="catalytic activity">
    <reaction evidence="5 6">
        <text>geranylgeranyl diphosphate + L-cysteinyl-[protein] = S-geranylgeranyl-L-cysteinyl-[protein] + diphosphate</text>
        <dbReference type="Rhea" id="RHEA:21240"/>
        <dbReference type="Rhea" id="RHEA-COMP:10131"/>
        <dbReference type="Rhea" id="RHEA-COMP:11537"/>
        <dbReference type="ChEBI" id="CHEBI:29950"/>
        <dbReference type="ChEBI" id="CHEBI:33019"/>
        <dbReference type="ChEBI" id="CHEBI:57533"/>
        <dbReference type="ChEBI" id="CHEBI:86021"/>
        <dbReference type="EC" id="2.5.1.60"/>
    </reaction>
</comment>